<evidence type="ECO:0000256" key="2">
    <source>
        <dbReference type="ARBA" id="ARBA00023186"/>
    </source>
</evidence>
<name>A0A844F399_CLOSV</name>
<dbReference type="Gene3D" id="1.10.287.110">
    <property type="entry name" value="DnaJ domain"/>
    <property type="match status" value="1"/>
</dbReference>
<sequence>MENKNYYDILGVSVKATLDEITAAKNLLAKRYHPDVNMKLGVDTTEQMQEILEAYRILSDPKKRSEYDREITGRTAVMQTFDLRNEEEPEEDCAPTFVTYWKAASALYDIIVESDALFKEKDRSSRLAQLSMQAIKYVILLRGASIPEKYWHPDIMNWLLFTWYKNRNLTIAYLLTLYDDYVKEKVPVVEKLRLQKNAFQFQHSVKRLVKY</sequence>
<dbReference type="PRINTS" id="PR00625">
    <property type="entry name" value="JDOMAIN"/>
</dbReference>
<dbReference type="GO" id="GO:0042026">
    <property type="term" value="P:protein refolding"/>
    <property type="evidence" value="ECO:0007669"/>
    <property type="project" value="TreeGrafter"/>
</dbReference>
<evidence type="ECO:0000313" key="4">
    <source>
        <dbReference type="EMBL" id="MSS40362.1"/>
    </source>
</evidence>
<dbReference type="InterPro" id="IPR001623">
    <property type="entry name" value="DnaJ_domain"/>
</dbReference>
<dbReference type="InterPro" id="IPR036869">
    <property type="entry name" value="J_dom_sf"/>
</dbReference>
<dbReference type="EMBL" id="VUMB01000014">
    <property type="protein sequence ID" value="MSS40362.1"/>
    <property type="molecule type" value="Genomic_DNA"/>
</dbReference>
<proteinExistence type="predicted"/>
<evidence type="ECO:0000313" key="5">
    <source>
        <dbReference type="Proteomes" id="UP000462363"/>
    </source>
</evidence>
<dbReference type="SUPFAM" id="SSF46565">
    <property type="entry name" value="Chaperone J-domain"/>
    <property type="match status" value="1"/>
</dbReference>
<reference evidence="4 5" key="1">
    <citation type="submission" date="2019-08" db="EMBL/GenBank/DDBJ databases">
        <title>In-depth cultivation of the pig gut microbiome towards novel bacterial diversity and tailored functional studies.</title>
        <authorList>
            <person name="Wylensek D."/>
            <person name="Hitch T.C.A."/>
            <person name="Clavel T."/>
        </authorList>
    </citation>
    <scope>NUCLEOTIDE SEQUENCE [LARGE SCALE GENOMIC DNA]</scope>
    <source>
        <strain evidence="4 5">BL-389-WT-3D</strain>
    </source>
</reference>
<dbReference type="GO" id="GO:0006260">
    <property type="term" value="P:DNA replication"/>
    <property type="evidence" value="ECO:0007669"/>
    <property type="project" value="UniProtKB-KW"/>
</dbReference>
<dbReference type="RefSeq" id="WP_004606676.1">
    <property type="nucleotide sequence ID" value="NZ_AP024846.1"/>
</dbReference>
<evidence type="ECO:0000256" key="1">
    <source>
        <dbReference type="ARBA" id="ARBA00022705"/>
    </source>
</evidence>
<dbReference type="GO" id="GO:0051082">
    <property type="term" value="F:unfolded protein binding"/>
    <property type="evidence" value="ECO:0007669"/>
    <property type="project" value="TreeGrafter"/>
</dbReference>
<gene>
    <name evidence="4" type="ORF">FYJ37_08360</name>
</gene>
<dbReference type="CDD" id="cd06257">
    <property type="entry name" value="DnaJ"/>
    <property type="match status" value="1"/>
</dbReference>
<dbReference type="Pfam" id="PF00226">
    <property type="entry name" value="DnaJ"/>
    <property type="match status" value="1"/>
</dbReference>
<dbReference type="SMART" id="SM00271">
    <property type="entry name" value="DnaJ"/>
    <property type="match status" value="1"/>
</dbReference>
<protein>
    <submittedName>
        <fullName evidence="4">DnaJ domain-containing protein</fullName>
    </submittedName>
</protein>
<dbReference type="PANTHER" id="PTHR43096:SF52">
    <property type="entry name" value="DNAJ HOMOLOG 1, MITOCHONDRIAL-RELATED"/>
    <property type="match status" value="1"/>
</dbReference>
<dbReference type="GeneID" id="62697436"/>
<dbReference type="Proteomes" id="UP000462363">
    <property type="component" value="Unassembled WGS sequence"/>
</dbReference>
<comment type="caution">
    <text evidence="4">The sequence shown here is derived from an EMBL/GenBank/DDBJ whole genome shotgun (WGS) entry which is preliminary data.</text>
</comment>
<dbReference type="PANTHER" id="PTHR43096">
    <property type="entry name" value="DNAJ HOMOLOG 1, MITOCHONDRIAL-RELATED"/>
    <property type="match status" value="1"/>
</dbReference>
<keyword evidence="1" id="KW-0235">DNA replication</keyword>
<accession>A0A844F399</accession>
<dbReference type="PROSITE" id="PS50076">
    <property type="entry name" value="DNAJ_2"/>
    <property type="match status" value="1"/>
</dbReference>
<organism evidence="4 5">
    <name type="scientific">Clostridium scindens (strain JCM 10418 / VPI 12708)</name>
    <dbReference type="NCBI Taxonomy" id="29347"/>
    <lineage>
        <taxon>Bacteria</taxon>
        <taxon>Bacillati</taxon>
        <taxon>Bacillota</taxon>
        <taxon>Clostridia</taxon>
        <taxon>Lachnospirales</taxon>
        <taxon>Lachnospiraceae</taxon>
    </lineage>
</organism>
<keyword evidence="2" id="KW-0143">Chaperone</keyword>
<dbReference type="AlphaFoldDB" id="A0A844F399"/>
<dbReference type="GO" id="GO:0005737">
    <property type="term" value="C:cytoplasm"/>
    <property type="evidence" value="ECO:0007669"/>
    <property type="project" value="TreeGrafter"/>
</dbReference>
<feature type="domain" description="J" evidence="3">
    <location>
        <begin position="5"/>
        <end position="71"/>
    </location>
</feature>
<evidence type="ECO:0000259" key="3">
    <source>
        <dbReference type="PROSITE" id="PS50076"/>
    </source>
</evidence>